<evidence type="ECO:0000259" key="5">
    <source>
        <dbReference type="Pfam" id="PF01568"/>
    </source>
</evidence>
<dbReference type="EMBL" id="JACHJL010000001">
    <property type="protein sequence ID" value="MBB5933102.1"/>
    <property type="molecule type" value="Genomic_DNA"/>
</dbReference>
<dbReference type="Proteomes" id="UP000588098">
    <property type="component" value="Unassembled WGS sequence"/>
</dbReference>
<organism evidence="6 7">
    <name type="scientific">Streptomyces zagrosensis</name>
    <dbReference type="NCBI Taxonomy" id="1042984"/>
    <lineage>
        <taxon>Bacteria</taxon>
        <taxon>Bacillati</taxon>
        <taxon>Actinomycetota</taxon>
        <taxon>Actinomycetes</taxon>
        <taxon>Kitasatosporales</taxon>
        <taxon>Streptomycetaceae</taxon>
        <taxon>Streptomyces</taxon>
    </lineage>
</organism>
<protein>
    <submittedName>
        <fullName evidence="6">Anaerobic selenocysteine-containing dehydrogenase</fullName>
    </submittedName>
</protein>
<evidence type="ECO:0000313" key="6">
    <source>
        <dbReference type="EMBL" id="MBB5933102.1"/>
    </source>
</evidence>
<dbReference type="PANTHER" id="PTHR43105:SF10">
    <property type="entry name" value="NADH-QUINONE OXIDOREDUCTASE SUBUNIT G"/>
    <property type="match status" value="1"/>
</dbReference>
<dbReference type="InterPro" id="IPR050123">
    <property type="entry name" value="Prok_molybdopt-oxidoreductase"/>
</dbReference>
<dbReference type="InterPro" id="IPR009010">
    <property type="entry name" value="Asp_de-COase-like_dom_sf"/>
</dbReference>
<dbReference type="GO" id="GO:0016020">
    <property type="term" value="C:membrane"/>
    <property type="evidence" value="ECO:0007669"/>
    <property type="project" value="TreeGrafter"/>
</dbReference>
<comment type="caution">
    <text evidence="6">The sequence shown here is derived from an EMBL/GenBank/DDBJ whole genome shotgun (WGS) entry which is preliminary data.</text>
</comment>
<accession>A0A7W9Q5C3</accession>
<dbReference type="GO" id="GO:0003954">
    <property type="term" value="F:NADH dehydrogenase activity"/>
    <property type="evidence" value="ECO:0007669"/>
    <property type="project" value="TreeGrafter"/>
</dbReference>
<dbReference type="InterPro" id="IPR006657">
    <property type="entry name" value="MoPterin_dinucl-bd_dom"/>
</dbReference>
<dbReference type="AlphaFoldDB" id="A0A7W9Q5C3"/>
<keyword evidence="1" id="KW-0479">Metal-binding</keyword>
<dbReference type="GO" id="GO:0051536">
    <property type="term" value="F:iron-sulfur cluster binding"/>
    <property type="evidence" value="ECO:0007669"/>
    <property type="project" value="UniProtKB-KW"/>
</dbReference>
<dbReference type="SUPFAM" id="SSF50692">
    <property type="entry name" value="ADC-like"/>
    <property type="match status" value="1"/>
</dbReference>
<evidence type="ECO:0000313" key="7">
    <source>
        <dbReference type="Proteomes" id="UP000588098"/>
    </source>
</evidence>
<keyword evidence="3" id="KW-0411">Iron-sulfur</keyword>
<keyword evidence="2" id="KW-0408">Iron</keyword>
<keyword evidence="7" id="KW-1185">Reference proteome</keyword>
<dbReference type="PANTHER" id="PTHR43105">
    <property type="entry name" value="RESPIRATORY NITRATE REDUCTASE"/>
    <property type="match status" value="1"/>
</dbReference>
<gene>
    <name evidence="6" type="ORF">FHS42_000120</name>
</gene>
<name>A0A7W9Q5C3_9ACTN</name>
<reference evidence="6 7" key="1">
    <citation type="submission" date="2020-08" db="EMBL/GenBank/DDBJ databases">
        <title>Genomic Encyclopedia of Type Strains, Phase III (KMG-III): the genomes of soil and plant-associated and newly described type strains.</title>
        <authorList>
            <person name="Whitman W."/>
        </authorList>
    </citation>
    <scope>NUCLEOTIDE SEQUENCE [LARGE SCALE GENOMIC DNA]</scope>
    <source>
        <strain evidence="6 7">CECT 8305</strain>
    </source>
</reference>
<evidence type="ECO:0000256" key="3">
    <source>
        <dbReference type="ARBA" id="ARBA00023014"/>
    </source>
</evidence>
<dbReference type="Pfam" id="PF01568">
    <property type="entry name" value="Molydop_binding"/>
    <property type="match status" value="1"/>
</dbReference>
<feature type="domain" description="Molybdopterin dinucleotide-binding" evidence="5">
    <location>
        <begin position="18"/>
        <end position="101"/>
    </location>
</feature>
<dbReference type="GO" id="GO:0046872">
    <property type="term" value="F:metal ion binding"/>
    <property type="evidence" value="ECO:0007669"/>
    <property type="project" value="UniProtKB-KW"/>
</dbReference>
<proteinExistence type="predicted"/>
<dbReference type="GO" id="GO:0022904">
    <property type="term" value="P:respiratory electron transport chain"/>
    <property type="evidence" value="ECO:0007669"/>
    <property type="project" value="TreeGrafter"/>
</dbReference>
<dbReference type="GO" id="GO:0043546">
    <property type="term" value="F:molybdopterin cofactor binding"/>
    <property type="evidence" value="ECO:0007669"/>
    <property type="project" value="InterPro"/>
</dbReference>
<sequence length="111" mass="11521">MTPGGDGQGRWPPRSSATAIAPGPFAELHPLLAERIGASDGDELAVVSRRGRAVAPAIISRGIRPDTVFKPFPLPGQGRANSLTDPAIDPMSRMPELKVCAVGVELARGTA</sequence>
<evidence type="ECO:0000256" key="2">
    <source>
        <dbReference type="ARBA" id="ARBA00023004"/>
    </source>
</evidence>
<dbReference type="Gene3D" id="2.40.40.20">
    <property type="match status" value="1"/>
</dbReference>
<feature type="region of interest" description="Disordered" evidence="4">
    <location>
        <begin position="71"/>
        <end position="90"/>
    </location>
</feature>
<evidence type="ECO:0000256" key="4">
    <source>
        <dbReference type="SAM" id="MobiDB-lite"/>
    </source>
</evidence>
<feature type="region of interest" description="Disordered" evidence="4">
    <location>
        <begin position="1"/>
        <end position="20"/>
    </location>
</feature>
<dbReference type="CDD" id="cd00508">
    <property type="entry name" value="MopB_CT_Fdh-Nap-like"/>
    <property type="match status" value="1"/>
</dbReference>
<evidence type="ECO:0000256" key="1">
    <source>
        <dbReference type="ARBA" id="ARBA00022723"/>
    </source>
</evidence>